<evidence type="ECO:0000313" key="3">
    <source>
        <dbReference type="Proteomes" id="UP001597112"/>
    </source>
</evidence>
<reference evidence="3" key="1">
    <citation type="journal article" date="2019" name="Int. J. Syst. Evol. Microbiol.">
        <title>The Global Catalogue of Microorganisms (GCM) 10K type strain sequencing project: providing services to taxonomists for standard genome sequencing and annotation.</title>
        <authorList>
            <consortium name="The Broad Institute Genomics Platform"/>
            <consortium name="The Broad Institute Genome Sequencing Center for Infectious Disease"/>
            <person name="Wu L."/>
            <person name="Ma J."/>
        </authorList>
    </citation>
    <scope>NUCLEOTIDE SEQUENCE [LARGE SCALE GENOMIC DNA]</scope>
    <source>
        <strain evidence="3">CCUG 58938</strain>
    </source>
</reference>
<dbReference type="Gene3D" id="3.90.1150.200">
    <property type="match status" value="1"/>
</dbReference>
<dbReference type="EMBL" id="JBHTKA010000008">
    <property type="protein sequence ID" value="MFD1001982.1"/>
    <property type="molecule type" value="Genomic_DNA"/>
</dbReference>
<dbReference type="Pfam" id="PF08818">
    <property type="entry name" value="DUF1801"/>
    <property type="match status" value="1"/>
</dbReference>
<name>A0ABW3KAC7_9BACT</name>
<keyword evidence="3" id="KW-1185">Reference proteome</keyword>
<dbReference type="Proteomes" id="UP001597112">
    <property type="component" value="Unassembled WGS sequence"/>
</dbReference>
<sequence length="144" mass="15997">MAKTTTPRKKTSSLSGPAQVAEFIQTTSHPLKPAVEQVRDIILSVDKAITEHIKWNAPSFCFDGDDRITFNLSKNDRILLIFHRGAKVKDSKNKEPLIEDTTGLLEWLAPDRGVVKFQSIEDVADKNAALKKVVKLWLAATSGQ</sequence>
<feature type="domain" description="YdhG-like" evidence="1">
    <location>
        <begin position="32"/>
        <end position="137"/>
    </location>
</feature>
<accession>A0ABW3KAC7</accession>
<gene>
    <name evidence="2" type="ORF">ACFQ21_21835</name>
</gene>
<proteinExistence type="predicted"/>
<comment type="caution">
    <text evidence="2">The sequence shown here is derived from an EMBL/GenBank/DDBJ whole genome shotgun (WGS) entry which is preliminary data.</text>
</comment>
<evidence type="ECO:0000259" key="1">
    <source>
        <dbReference type="Pfam" id="PF08818"/>
    </source>
</evidence>
<dbReference type="InterPro" id="IPR014922">
    <property type="entry name" value="YdhG-like"/>
</dbReference>
<dbReference type="RefSeq" id="WP_377582651.1">
    <property type="nucleotide sequence ID" value="NZ_JBHTKA010000008.1"/>
</dbReference>
<dbReference type="SUPFAM" id="SSF159888">
    <property type="entry name" value="YdhG-like"/>
    <property type="match status" value="1"/>
</dbReference>
<protein>
    <submittedName>
        <fullName evidence="2">DUF1801 domain-containing protein</fullName>
    </submittedName>
</protein>
<organism evidence="2 3">
    <name type="scientific">Ohtaekwangia kribbensis</name>
    <dbReference type="NCBI Taxonomy" id="688913"/>
    <lineage>
        <taxon>Bacteria</taxon>
        <taxon>Pseudomonadati</taxon>
        <taxon>Bacteroidota</taxon>
        <taxon>Cytophagia</taxon>
        <taxon>Cytophagales</taxon>
        <taxon>Fulvivirgaceae</taxon>
        <taxon>Ohtaekwangia</taxon>
    </lineage>
</organism>
<evidence type="ECO:0000313" key="2">
    <source>
        <dbReference type="EMBL" id="MFD1001982.1"/>
    </source>
</evidence>